<dbReference type="AlphaFoldDB" id="A0A6A5URK3"/>
<gene>
    <name evidence="1" type="ORF">BU23DRAFT_483942</name>
</gene>
<accession>A0A6A5URK3</accession>
<evidence type="ECO:0000313" key="1">
    <source>
        <dbReference type="EMBL" id="KAF1967274.1"/>
    </source>
</evidence>
<name>A0A6A5URK3_9PLEO</name>
<evidence type="ECO:0008006" key="3">
    <source>
        <dbReference type="Google" id="ProtNLM"/>
    </source>
</evidence>
<dbReference type="Proteomes" id="UP000800036">
    <property type="component" value="Unassembled WGS sequence"/>
</dbReference>
<reference evidence="1" key="1">
    <citation type="journal article" date="2020" name="Stud. Mycol.">
        <title>101 Dothideomycetes genomes: a test case for predicting lifestyles and emergence of pathogens.</title>
        <authorList>
            <person name="Haridas S."/>
            <person name="Albert R."/>
            <person name="Binder M."/>
            <person name="Bloem J."/>
            <person name="Labutti K."/>
            <person name="Salamov A."/>
            <person name="Andreopoulos B."/>
            <person name="Baker S."/>
            <person name="Barry K."/>
            <person name="Bills G."/>
            <person name="Bluhm B."/>
            <person name="Cannon C."/>
            <person name="Castanera R."/>
            <person name="Culley D."/>
            <person name="Daum C."/>
            <person name="Ezra D."/>
            <person name="Gonzalez J."/>
            <person name="Henrissat B."/>
            <person name="Kuo A."/>
            <person name="Liang C."/>
            <person name="Lipzen A."/>
            <person name="Lutzoni F."/>
            <person name="Magnuson J."/>
            <person name="Mondo S."/>
            <person name="Nolan M."/>
            <person name="Ohm R."/>
            <person name="Pangilinan J."/>
            <person name="Park H.-J."/>
            <person name="Ramirez L."/>
            <person name="Alfaro M."/>
            <person name="Sun H."/>
            <person name="Tritt A."/>
            <person name="Yoshinaga Y."/>
            <person name="Zwiers L.-H."/>
            <person name="Turgeon B."/>
            <person name="Goodwin S."/>
            <person name="Spatafora J."/>
            <person name="Crous P."/>
            <person name="Grigoriev I."/>
        </authorList>
    </citation>
    <scope>NUCLEOTIDE SEQUENCE</scope>
    <source>
        <strain evidence="1">CBS 107.79</strain>
    </source>
</reference>
<protein>
    <recommendedName>
        <fullName evidence="3">PiggyBac transposable element-derived protein domain-containing protein</fullName>
    </recommendedName>
</protein>
<evidence type="ECO:0000313" key="2">
    <source>
        <dbReference type="Proteomes" id="UP000800036"/>
    </source>
</evidence>
<sequence length="49" mass="5683">FSKHLRSTSSTIWHAGKHLYVNKAITRFTRRASETIIIKLKLTPKGFKI</sequence>
<keyword evidence="2" id="KW-1185">Reference proteome</keyword>
<organism evidence="1 2">
    <name type="scientific">Bimuria novae-zelandiae CBS 107.79</name>
    <dbReference type="NCBI Taxonomy" id="1447943"/>
    <lineage>
        <taxon>Eukaryota</taxon>
        <taxon>Fungi</taxon>
        <taxon>Dikarya</taxon>
        <taxon>Ascomycota</taxon>
        <taxon>Pezizomycotina</taxon>
        <taxon>Dothideomycetes</taxon>
        <taxon>Pleosporomycetidae</taxon>
        <taxon>Pleosporales</taxon>
        <taxon>Massarineae</taxon>
        <taxon>Didymosphaeriaceae</taxon>
        <taxon>Bimuria</taxon>
    </lineage>
</organism>
<feature type="non-terminal residue" evidence="1">
    <location>
        <position position="1"/>
    </location>
</feature>
<proteinExistence type="predicted"/>
<dbReference type="EMBL" id="ML976734">
    <property type="protein sequence ID" value="KAF1967274.1"/>
    <property type="molecule type" value="Genomic_DNA"/>
</dbReference>